<sequence>MLRRTYTFLRDLASARRRAGQRINSLEDRAKKAAKEHHNAIKRHKKAHRDDFLVDGSNIWQTAKSLKPDKRRQSRTDGGSASCLLPTATDMHRRRRSATAAQRSGHAEPYDEGGGPRGDVGQGLEGA</sequence>
<feature type="region of interest" description="Disordered" evidence="1">
    <location>
        <begin position="29"/>
        <end position="127"/>
    </location>
</feature>
<organism evidence="2 3">
    <name type="scientific">Fusarium mangiferae</name>
    <name type="common">Mango malformation disease fungus</name>
    <dbReference type="NCBI Taxonomy" id="192010"/>
    <lineage>
        <taxon>Eukaryota</taxon>
        <taxon>Fungi</taxon>
        <taxon>Dikarya</taxon>
        <taxon>Ascomycota</taxon>
        <taxon>Pezizomycotina</taxon>
        <taxon>Sordariomycetes</taxon>
        <taxon>Hypocreomycetidae</taxon>
        <taxon>Hypocreales</taxon>
        <taxon>Nectriaceae</taxon>
        <taxon>Fusarium</taxon>
        <taxon>Fusarium fujikuroi species complex</taxon>
    </lineage>
</organism>
<dbReference type="AlphaFoldDB" id="A0A1L7ULU2"/>
<dbReference type="VEuPathDB" id="FungiDB:FMAN_15417"/>
<dbReference type="RefSeq" id="XP_041691449.1">
    <property type="nucleotide sequence ID" value="XM_041826138.1"/>
</dbReference>
<dbReference type="EMBL" id="FCQH01000030">
    <property type="protein sequence ID" value="CVL09075.1"/>
    <property type="molecule type" value="Genomic_DNA"/>
</dbReference>
<comment type="caution">
    <text evidence="2">The sequence shown here is derived from an EMBL/GenBank/DDBJ whole genome shotgun (WGS) entry which is preliminary data.</text>
</comment>
<evidence type="ECO:0000313" key="3">
    <source>
        <dbReference type="Proteomes" id="UP000184255"/>
    </source>
</evidence>
<gene>
    <name evidence="2" type="ORF">FMAN_15417</name>
</gene>
<feature type="compositionally biased region" description="Gly residues" evidence="1">
    <location>
        <begin position="112"/>
        <end position="127"/>
    </location>
</feature>
<proteinExistence type="predicted"/>
<accession>A0A1L7ULU2</accession>
<evidence type="ECO:0000313" key="2">
    <source>
        <dbReference type="EMBL" id="CVL09075.1"/>
    </source>
</evidence>
<reference evidence="3" key="1">
    <citation type="journal article" date="2016" name="Genome Biol. Evol.">
        <title>Comparative 'omics' of the Fusarium fujikuroi species complex highlights differences in genetic potential and metabolite synthesis.</title>
        <authorList>
            <person name="Niehaus E.-M."/>
            <person name="Muensterkoetter M."/>
            <person name="Proctor R.H."/>
            <person name="Brown D.W."/>
            <person name="Sharon A."/>
            <person name="Idan Y."/>
            <person name="Oren-Young L."/>
            <person name="Sieber C.M."/>
            <person name="Novak O."/>
            <person name="Pencik A."/>
            <person name="Tarkowska D."/>
            <person name="Hromadova K."/>
            <person name="Freeman S."/>
            <person name="Maymon M."/>
            <person name="Elazar M."/>
            <person name="Youssef S.A."/>
            <person name="El-Shabrawy E.S.M."/>
            <person name="Shalaby A.B.A."/>
            <person name="Houterman P."/>
            <person name="Brock N.L."/>
            <person name="Burkhardt I."/>
            <person name="Tsavkelova E.A."/>
            <person name="Dickschat J.S."/>
            <person name="Galuszka P."/>
            <person name="Gueldener U."/>
            <person name="Tudzynski B."/>
        </authorList>
    </citation>
    <scope>NUCLEOTIDE SEQUENCE [LARGE SCALE GENOMIC DNA]</scope>
    <source>
        <strain evidence="3">MRC7560</strain>
    </source>
</reference>
<protein>
    <submittedName>
        <fullName evidence="2">Uncharacterized protein</fullName>
    </submittedName>
</protein>
<keyword evidence="3" id="KW-1185">Reference proteome</keyword>
<feature type="compositionally biased region" description="Basic and acidic residues" evidence="1">
    <location>
        <begin position="29"/>
        <end position="39"/>
    </location>
</feature>
<name>A0A1L7ULU2_FUSMA</name>
<evidence type="ECO:0000256" key="1">
    <source>
        <dbReference type="SAM" id="MobiDB-lite"/>
    </source>
</evidence>
<dbReference type="GeneID" id="65094658"/>
<dbReference type="Proteomes" id="UP000184255">
    <property type="component" value="Unassembled WGS sequence"/>
</dbReference>